<accession>A0ABT3DCG3</accession>
<dbReference type="EC" id="5.1.3.14" evidence="3"/>
<dbReference type="NCBIfam" id="TIGR00236">
    <property type="entry name" value="wecB"/>
    <property type="match status" value="1"/>
</dbReference>
<dbReference type="CDD" id="cd03786">
    <property type="entry name" value="GTB_UDP-GlcNAc_2-Epimerase"/>
    <property type="match status" value="1"/>
</dbReference>
<dbReference type="RefSeq" id="WP_264141664.1">
    <property type="nucleotide sequence ID" value="NZ_JAOYEY010000023.1"/>
</dbReference>
<dbReference type="Gene3D" id="3.40.50.2000">
    <property type="entry name" value="Glycogen Phosphorylase B"/>
    <property type="match status" value="2"/>
</dbReference>
<dbReference type="PANTHER" id="PTHR43174">
    <property type="entry name" value="UDP-N-ACETYLGLUCOSAMINE 2-EPIMERASE"/>
    <property type="match status" value="1"/>
</dbReference>
<protein>
    <submittedName>
        <fullName evidence="3">UDP-N-acetylglucosamine 2-epimerase (Non-hydrolyzing)</fullName>
        <ecNumber evidence="3">5.1.3.14</ecNumber>
    </submittedName>
</protein>
<proteinExistence type="inferred from homology"/>
<organism evidence="3 4">
    <name type="scientific">Metabacillus halosaccharovorans</name>
    <dbReference type="NCBI Taxonomy" id="930124"/>
    <lineage>
        <taxon>Bacteria</taxon>
        <taxon>Bacillati</taxon>
        <taxon>Bacillota</taxon>
        <taxon>Bacilli</taxon>
        <taxon>Bacillales</taxon>
        <taxon>Bacillaceae</taxon>
        <taxon>Metabacillus</taxon>
    </lineage>
</organism>
<evidence type="ECO:0000256" key="1">
    <source>
        <dbReference type="RuleBase" id="RU003513"/>
    </source>
</evidence>
<dbReference type="Pfam" id="PF02350">
    <property type="entry name" value="Epimerase_2"/>
    <property type="match status" value="1"/>
</dbReference>
<gene>
    <name evidence="3" type="primary">wecB</name>
    <name evidence="3" type="ORF">OIH86_03720</name>
</gene>
<comment type="caution">
    <text evidence="3">The sequence shown here is derived from an EMBL/GenBank/DDBJ whole genome shotgun (WGS) entry which is preliminary data.</text>
</comment>
<evidence type="ECO:0000313" key="3">
    <source>
        <dbReference type="EMBL" id="MCV9884749.1"/>
    </source>
</evidence>
<feature type="domain" description="UDP-N-acetylglucosamine 2-epimerase" evidence="2">
    <location>
        <begin position="25"/>
        <end position="352"/>
    </location>
</feature>
<evidence type="ECO:0000313" key="4">
    <source>
        <dbReference type="Proteomes" id="UP001526147"/>
    </source>
</evidence>
<sequence>MKKIITIVGARPQFIKLAPVSRELRKQYKEIIINTGQHYDYNMAGVFFEELDIPKPDYDLGVGSGSHGKQTGDMLAKIEEVIFTEQPDAVLVYGDTNSTLAGALAASKLHIPLFHVEAGLRSYNKRMPEEVNRVLTDHVSDLLFCPTEHAINNLKKEGITENAIAVGDVMYDAVKYNIKIAEQNYSLGKFNVEKGSYILATIHRAENTDDRARLEAIFTSLSRLSNTIILPLHPRTQRLLREQGLFHLIESSDNIQIIEPVSYLEMLLLEQNAMAIITDSGGVQKEAYFAKVPCFTLRDQTEWVETVEVGWNMLVNPITQDLAELVKDKNMPIYKENLYGDGHASSKIVEQIDHFFNEKEDV</sequence>
<dbReference type="InterPro" id="IPR003331">
    <property type="entry name" value="UDP_GlcNAc_Epimerase_2_dom"/>
</dbReference>
<name>A0ABT3DCG3_9BACI</name>
<dbReference type="Proteomes" id="UP001526147">
    <property type="component" value="Unassembled WGS sequence"/>
</dbReference>
<dbReference type="PANTHER" id="PTHR43174:SF1">
    <property type="entry name" value="UDP-N-ACETYLGLUCOSAMINE 2-EPIMERASE"/>
    <property type="match status" value="1"/>
</dbReference>
<dbReference type="SUPFAM" id="SSF53756">
    <property type="entry name" value="UDP-Glycosyltransferase/glycogen phosphorylase"/>
    <property type="match status" value="1"/>
</dbReference>
<keyword evidence="4" id="KW-1185">Reference proteome</keyword>
<reference evidence="3 4" key="1">
    <citation type="submission" date="2022-10" db="EMBL/GenBank/DDBJ databases">
        <title>Draft genome assembly of moderately radiation resistant bacterium Metabacillus halosaccharovorans.</title>
        <authorList>
            <person name="Pal S."/>
            <person name="Gopinathan A."/>
        </authorList>
    </citation>
    <scope>NUCLEOTIDE SEQUENCE [LARGE SCALE GENOMIC DNA]</scope>
    <source>
        <strain evidence="3 4">VITHBRA001</strain>
    </source>
</reference>
<evidence type="ECO:0000259" key="2">
    <source>
        <dbReference type="Pfam" id="PF02350"/>
    </source>
</evidence>
<dbReference type="EMBL" id="JAOYEY010000023">
    <property type="protein sequence ID" value="MCV9884749.1"/>
    <property type="molecule type" value="Genomic_DNA"/>
</dbReference>
<keyword evidence="1 3" id="KW-0413">Isomerase</keyword>
<comment type="similarity">
    <text evidence="1">Belongs to the UDP-N-acetylglucosamine 2-epimerase family.</text>
</comment>
<dbReference type="GO" id="GO:0008761">
    <property type="term" value="F:UDP-N-acetylglucosamine 2-epimerase activity"/>
    <property type="evidence" value="ECO:0007669"/>
    <property type="project" value="UniProtKB-EC"/>
</dbReference>
<dbReference type="InterPro" id="IPR029767">
    <property type="entry name" value="WecB-like"/>
</dbReference>